<comment type="caution">
    <text evidence="1">The sequence shown here is derived from an EMBL/GenBank/DDBJ whole genome shotgun (WGS) entry which is preliminary data.</text>
</comment>
<name>A0A4Q9LBM1_9MICR</name>
<evidence type="ECO:0000313" key="2">
    <source>
        <dbReference type="Proteomes" id="UP000291404"/>
    </source>
</evidence>
<evidence type="ECO:0000313" key="1">
    <source>
        <dbReference type="EMBL" id="TBU05188.1"/>
    </source>
</evidence>
<dbReference type="VEuPathDB" id="MicrosporidiaDB:CWI36_0665p0020"/>
<dbReference type="AlphaFoldDB" id="A0A4Q9LBM1"/>
<keyword evidence="2" id="KW-1185">Reference proteome</keyword>
<protein>
    <submittedName>
        <fullName evidence="1">Uncharacterized protein</fullName>
    </submittedName>
</protein>
<reference evidence="1 2" key="1">
    <citation type="submission" date="2017-12" db="EMBL/GenBank/DDBJ databases">
        <authorList>
            <person name="Pombert J.-F."/>
            <person name="Haag K.L."/>
            <person name="Ebert D."/>
        </authorList>
    </citation>
    <scope>NUCLEOTIDE SEQUENCE [LARGE SCALE GENOMIC DNA]</scope>
    <source>
        <strain evidence="1">BE-OM-2</strain>
    </source>
</reference>
<sequence length="221" mass="25945">MELELSPHNARILDSLLKTETIIIKMSENIIIQELSDSKSLLIQITLFPLFFTEYLQNDLNFSFSFSTPKFFKKGMKSLRIVITDLIISLSWKFNTYNYYKEIYISSTELYSLDFNEIKSINLDLVLLFEIIKYLKSDVIVLKFLENYFIISGENKSEKAVVYMENNFNEILKFPQKNIKTILELMTDTDECMLSIDELKKTACFISKFPEYLLSIFTALL</sequence>
<accession>A0A4Q9LBM1</accession>
<dbReference type="EMBL" id="PITI01000665">
    <property type="protein sequence ID" value="TBU05188.1"/>
    <property type="molecule type" value="Genomic_DNA"/>
</dbReference>
<gene>
    <name evidence="1" type="ORF">CWI36_0665p0020</name>
</gene>
<dbReference type="Proteomes" id="UP000291404">
    <property type="component" value="Unassembled WGS sequence"/>
</dbReference>
<proteinExistence type="predicted"/>
<organism evidence="1 2">
    <name type="scientific">Hamiltosporidium magnivora</name>
    <dbReference type="NCBI Taxonomy" id="148818"/>
    <lineage>
        <taxon>Eukaryota</taxon>
        <taxon>Fungi</taxon>
        <taxon>Fungi incertae sedis</taxon>
        <taxon>Microsporidia</taxon>
        <taxon>Dubosqiidae</taxon>
        <taxon>Hamiltosporidium</taxon>
    </lineage>
</organism>
<dbReference type="VEuPathDB" id="MicrosporidiaDB:CWI39_0036p0020"/>